<keyword evidence="4" id="KW-1185">Reference proteome</keyword>
<evidence type="ECO:0000256" key="2">
    <source>
        <dbReference type="SAM" id="SignalP"/>
    </source>
</evidence>
<dbReference type="AlphaFoldDB" id="A0A1Y1VPN2"/>
<organism evidence="3 4">
    <name type="scientific">Anaeromyces robustus</name>
    <dbReference type="NCBI Taxonomy" id="1754192"/>
    <lineage>
        <taxon>Eukaryota</taxon>
        <taxon>Fungi</taxon>
        <taxon>Fungi incertae sedis</taxon>
        <taxon>Chytridiomycota</taxon>
        <taxon>Chytridiomycota incertae sedis</taxon>
        <taxon>Neocallimastigomycetes</taxon>
        <taxon>Neocallimastigales</taxon>
        <taxon>Neocallimastigaceae</taxon>
        <taxon>Anaeromyces</taxon>
    </lineage>
</organism>
<evidence type="ECO:0000256" key="1">
    <source>
        <dbReference type="SAM" id="Phobius"/>
    </source>
</evidence>
<evidence type="ECO:0000313" key="4">
    <source>
        <dbReference type="Proteomes" id="UP000193944"/>
    </source>
</evidence>
<sequence>MKFVNIFTLFSISLLIITVHGYETKFTLEDVKQMKVPTCKEDSDCDEEYHLKCLIPDDKMEGNCISKFFCHSGDKCVYEVDKTIENSNTTTDIYVSYEGMGRGSIFSFYKTPTLILESCNAKDADLDICDTRTCVKNEECYSGICKNNICITNEKKPLYICSNDVEDFQNEDEANFEINSYTCKLAEQEICKKDTDCASNKCMKTESKEKLCIISYDNSYVIIYEIVAALLLFILCLCFIRTFLRRKAHNKVKKDVRMRCEMDEAFLHSGKKYVELEDIEEYDVDRAEKNLYRYN</sequence>
<keyword evidence="1" id="KW-0472">Membrane</keyword>
<protein>
    <recommendedName>
        <fullName evidence="5">Dickkopf N-terminal cysteine-rich domain-containing protein</fullName>
    </recommendedName>
</protein>
<evidence type="ECO:0000313" key="3">
    <source>
        <dbReference type="EMBL" id="ORX63270.1"/>
    </source>
</evidence>
<proteinExistence type="predicted"/>
<keyword evidence="1" id="KW-0812">Transmembrane</keyword>
<dbReference type="EMBL" id="MCFG01000662">
    <property type="protein sequence ID" value="ORX63270.1"/>
    <property type="molecule type" value="Genomic_DNA"/>
</dbReference>
<reference evidence="3 4" key="2">
    <citation type="submission" date="2016-08" db="EMBL/GenBank/DDBJ databases">
        <title>Pervasive Adenine N6-methylation of Active Genes in Fungi.</title>
        <authorList>
            <consortium name="DOE Joint Genome Institute"/>
            <person name="Mondo S.J."/>
            <person name="Dannebaum R.O."/>
            <person name="Kuo R.C."/>
            <person name="Labutti K."/>
            <person name="Haridas S."/>
            <person name="Kuo A."/>
            <person name="Salamov A."/>
            <person name="Ahrendt S.R."/>
            <person name="Lipzen A."/>
            <person name="Sullivan W."/>
            <person name="Andreopoulos W.B."/>
            <person name="Clum A."/>
            <person name="Lindquist E."/>
            <person name="Daum C."/>
            <person name="Ramamoorthy G.K."/>
            <person name="Gryganskyi A."/>
            <person name="Culley D."/>
            <person name="Magnuson J.K."/>
            <person name="James T.Y."/>
            <person name="O'Malley M.A."/>
            <person name="Stajich J.E."/>
            <person name="Spatafora J.W."/>
            <person name="Visel A."/>
            <person name="Grigoriev I.V."/>
        </authorList>
    </citation>
    <scope>NUCLEOTIDE SEQUENCE [LARGE SCALE GENOMIC DNA]</scope>
    <source>
        <strain evidence="3 4">S4</strain>
    </source>
</reference>
<accession>A0A1Y1VPN2</accession>
<gene>
    <name evidence="3" type="ORF">BCR32DRAFT_273485</name>
</gene>
<feature type="transmembrane region" description="Helical" evidence="1">
    <location>
        <begin position="221"/>
        <end position="244"/>
    </location>
</feature>
<evidence type="ECO:0008006" key="5">
    <source>
        <dbReference type="Google" id="ProtNLM"/>
    </source>
</evidence>
<name>A0A1Y1VPN2_9FUNG</name>
<keyword evidence="2" id="KW-0732">Signal</keyword>
<dbReference type="Proteomes" id="UP000193944">
    <property type="component" value="Unassembled WGS sequence"/>
</dbReference>
<dbReference type="OrthoDB" id="2142889at2759"/>
<feature type="chain" id="PRO_5012169137" description="Dickkopf N-terminal cysteine-rich domain-containing protein" evidence="2">
    <location>
        <begin position="22"/>
        <end position="295"/>
    </location>
</feature>
<comment type="caution">
    <text evidence="3">The sequence shown here is derived from an EMBL/GenBank/DDBJ whole genome shotgun (WGS) entry which is preliminary data.</text>
</comment>
<keyword evidence="1" id="KW-1133">Transmembrane helix</keyword>
<feature type="signal peptide" evidence="2">
    <location>
        <begin position="1"/>
        <end position="21"/>
    </location>
</feature>
<reference evidence="3 4" key="1">
    <citation type="submission" date="2016-08" db="EMBL/GenBank/DDBJ databases">
        <title>A Parts List for Fungal Cellulosomes Revealed by Comparative Genomics.</title>
        <authorList>
            <consortium name="DOE Joint Genome Institute"/>
            <person name="Haitjema C.H."/>
            <person name="Gilmore S.P."/>
            <person name="Henske J.K."/>
            <person name="Solomon K.V."/>
            <person name="De Groot R."/>
            <person name="Kuo A."/>
            <person name="Mondo S.J."/>
            <person name="Salamov A.A."/>
            <person name="Labutti K."/>
            <person name="Zhao Z."/>
            <person name="Chiniquy J."/>
            <person name="Barry K."/>
            <person name="Brewer H.M."/>
            <person name="Purvine S.O."/>
            <person name="Wright A.T."/>
            <person name="Boxma B."/>
            <person name="Van Alen T."/>
            <person name="Hackstein J.H."/>
            <person name="Baker S.E."/>
            <person name="Grigoriev I.V."/>
            <person name="O'Malley M.A."/>
        </authorList>
    </citation>
    <scope>NUCLEOTIDE SEQUENCE [LARGE SCALE GENOMIC DNA]</scope>
    <source>
        <strain evidence="3 4">S4</strain>
    </source>
</reference>